<evidence type="ECO:0000313" key="3">
    <source>
        <dbReference type="Proteomes" id="UP000792457"/>
    </source>
</evidence>
<evidence type="ECO:0008006" key="4">
    <source>
        <dbReference type="Google" id="ProtNLM"/>
    </source>
</evidence>
<proteinExistence type="predicted"/>
<dbReference type="OrthoDB" id="6137736at2759"/>
<dbReference type="InterPro" id="IPR052709">
    <property type="entry name" value="Transposase-MT_Hybrid"/>
</dbReference>
<sequence length="105" mass="12230">METRAYEVDDEPRSGRPSLSDKVKDQFESAIREDRRLTLQELEGRFQMSKSTVQRLLNILGYHKLCARWVPKILTGSQTEQVAHDTKEDQFGWEVLTHPPTAQSW</sequence>
<dbReference type="PANTHER" id="PTHR46060:SF1">
    <property type="entry name" value="MARINER MOS1 TRANSPOSASE-LIKE PROTEIN"/>
    <property type="match status" value="1"/>
</dbReference>
<evidence type="ECO:0000313" key="2">
    <source>
        <dbReference type="EMBL" id="KAG8238429.1"/>
    </source>
</evidence>
<evidence type="ECO:0000256" key="1">
    <source>
        <dbReference type="SAM" id="MobiDB-lite"/>
    </source>
</evidence>
<feature type="region of interest" description="Disordered" evidence="1">
    <location>
        <begin position="1"/>
        <end position="24"/>
    </location>
</feature>
<accession>A0A8K0PCH1</accession>
<reference evidence="2" key="2">
    <citation type="submission" date="2017-10" db="EMBL/GenBank/DDBJ databases">
        <title>Ladona fulva Genome sequencing and assembly.</title>
        <authorList>
            <person name="Murali S."/>
            <person name="Richards S."/>
            <person name="Bandaranaike D."/>
            <person name="Bellair M."/>
            <person name="Blankenburg K."/>
            <person name="Chao H."/>
            <person name="Dinh H."/>
            <person name="Doddapaneni H."/>
            <person name="Dugan-Rocha S."/>
            <person name="Elkadiri S."/>
            <person name="Gnanaolivu R."/>
            <person name="Hernandez B."/>
            <person name="Skinner E."/>
            <person name="Javaid M."/>
            <person name="Lee S."/>
            <person name="Li M."/>
            <person name="Ming W."/>
            <person name="Munidasa M."/>
            <person name="Muniz J."/>
            <person name="Nguyen L."/>
            <person name="Hughes D."/>
            <person name="Osuji N."/>
            <person name="Pu L.-L."/>
            <person name="Puazo M."/>
            <person name="Qu C."/>
            <person name="Quiroz J."/>
            <person name="Raj R."/>
            <person name="Weissenberger G."/>
            <person name="Xin Y."/>
            <person name="Zou X."/>
            <person name="Han Y."/>
            <person name="Worley K."/>
            <person name="Muzny D."/>
            <person name="Gibbs R."/>
        </authorList>
    </citation>
    <scope>NUCLEOTIDE SEQUENCE</scope>
    <source>
        <strain evidence="2">Sampled in the wild</strain>
    </source>
</reference>
<gene>
    <name evidence="2" type="ORF">J437_LFUL002886</name>
</gene>
<organism evidence="2 3">
    <name type="scientific">Ladona fulva</name>
    <name type="common">Scarce chaser dragonfly</name>
    <name type="synonym">Libellula fulva</name>
    <dbReference type="NCBI Taxonomy" id="123851"/>
    <lineage>
        <taxon>Eukaryota</taxon>
        <taxon>Metazoa</taxon>
        <taxon>Ecdysozoa</taxon>
        <taxon>Arthropoda</taxon>
        <taxon>Hexapoda</taxon>
        <taxon>Insecta</taxon>
        <taxon>Pterygota</taxon>
        <taxon>Palaeoptera</taxon>
        <taxon>Odonata</taxon>
        <taxon>Epiprocta</taxon>
        <taxon>Anisoptera</taxon>
        <taxon>Libelluloidea</taxon>
        <taxon>Libellulidae</taxon>
        <taxon>Ladona</taxon>
    </lineage>
</organism>
<protein>
    <recommendedName>
        <fullName evidence="4">Transposase</fullName>
    </recommendedName>
</protein>
<keyword evidence="3" id="KW-1185">Reference proteome</keyword>
<dbReference type="PANTHER" id="PTHR46060">
    <property type="entry name" value="MARINER MOS1 TRANSPOSASE-LIKE PROTEIN"/>
    <property type="match status" value="1"/>
</dbReference>
<dbReference type="Proteomes" id="UP000792457">
    <property type="component" value="Unassembled WGS sequence"/>
</dbReference>
<comment type="caution">
    <text evidence="2">The sequence shown here is derived from an EMBL/GenBank/DDBJ whole genome shotgun (WGS) entry which is preliminary data.</text>
</comment>
<reference evidence="2" key="1">
    <citation type="submission" date="2013-04" db="EMBL/GenBank/DDBJ databases">
        <authorList>
            <person name="Qu J."/>
            <person name="Murali S.C."/>
            <person name="Bandaranaike D."/>
            <person name="Bellair M."/>
            <person name="Blankenburg K."/>
            <person name="Chao H."/>
            <person name="Dinh H."/>
            <person name="Doddapaneni H."/>
            <person name="Downs B."/>
            <person name="Dugan-Rocha S."/>
            <person name="Elkadiri S."/>
            <person name="Gnanaolivu R.D."/>
            <person name="Hernandez B."/>
            <person name="Javaid M."/>
            <person name="Jayaseelan J.C."/>
            <person name="Lee S."/>
            <person name="Li M."/>
            <person name="Ming W."/>
            <person name="Munidasa M."/>
            <person name="Muniz J."/>
            <person name="Nguyen L."/>
            <person name="Ongeri F."/>
            <person name="Osuji N."/>
            <person name="Pu L.-L."/>
            <person name="Puazo M."/>
            <person name="Qu C."/>
            <person name="Quiroz J."/>
            <person name="Raj R."/>
            <person name="Weissenberger G."/>
            <person name="Xin Y."/>
            <person name="Zou X."/>
            <person name="Han Y."/>
            <person name="Richards S."/>
            <person name="Worley K."/>
            <person name="Muzny D."/>
            <person name="Gibbs R."/>
        </authorList>
    </citation>
    <scope>NUCLEOTIDE SEQUENCE</scope>
    <source>
        <strain evidence="2">Sampled in the wild</strain>
    </source>
</reference>
<dbReference type="AlphaFoldDB" id="A0A8K0PCH1"/>
<name>A0A8K0PCH1_LADFU</name>
<dbReference type="EMBL" id="KZ309354">
    <property type="protein sequence ID" value="KAG8238429.1"/>
    <property type="molecule type" value="Genomic_DNA"/>
</dbReference>